<reference evidence="10 11" key="1">
    <citation type="submission" date="2021-06" db="EMBL/GenBank/DDBJ databases">
        <title>Candida outbreak in Lebanon.</title>
        <authorList>
            <person name="Finianos M."/>
        </authorList>
    </citation>
    <scope>NUCLEOTIDE SEQUENCE [LARGE SCALE GENOMIC DNA]</scope>
    <source>
        <strain evidence="10">CA3LBN</strain>
    </source>
</reference>
<evidence type="ECO:0000256" key="1">
    <source>
        <dbReference type="ARBA" id="ARBA00000798"/>
    </source>
</evidence>
<feature type="region of interest" description="Disordered" evidence="7">
    <location>
        <begin position="1641"/>
        <end position="1783"/>
    </location>
</feature>
<dbReference type="InterPro" id="IPR016555">
    <property type="entry name" value="PLipase_D_euk"/>
</dbReference>
<evidence type="ECO:0000256" key="7">
    <source>
        <dbReference type="SAM" id="MobiDB-lite"/>
    </source>
</evidence>
<dbReference type="Pfam" id="PF00614">
    <property type="entry name" value="PLDc"/>
    <property type="match status" value="2"/>
</dbReference>
<keyword evidence="2" id="KW-0677">Repeat</keyword>
<keyword evidence="5" id="KW-0443">Lipid metabolism</keyword>
<comment type="catalytic activity">
    <reaction evidence="1 6">
        <text>a 1,2-diacyl-sn-glycero-3-phosphocholine + H2O = a 1,2-diacyl-sn-glycero-3-phosphate + choline + H(+)</text>
        <dbReference type="Rhea" id="RHEA:14445"/>
        <dbReference type="ChEBI" id="CHEBI:15354"/>
        <dbReference type="ChEBI" id="CHEBI:15377"/>
        <dbReference type="ChEBI" id="CHEBI:15378"/>
        <dbReference type="ChEBI" id="CHEBI:57643"/>
        <dbReference type="ChEBI" id="CHEBI:58608"/>
        <dbReference type="EC" id="3.1.4.4"/>
    </reaction>
</comment>
<feature type="region of interest" description="Disordered" evidence="7">
    <location>
        <begin position="450"/>
        <end position="493"/>
    </location>
</feature>
<organism evidence="10 11">
    <name type="scientific">Candidozyma haemuli</name>
    <dbReference type="NCBI Taxonomy" id="45357"/>
    <lineage>
        <taxon>Eukaryota</taxon>
        <taxon>Fungi</taxon>
        <taxon>Dikarya</taxon>
        <taxon>Ascomycota</taxon>
        <taxon>Saccharomycotina</taxon>
        <taxon>Pichiomycetes</taxon>
        <taxon>Metschnikowiaceae</taxon>
        <taxon>Candidozyma</taxon>
    </lineage>
</organism>
<protein>
    <recommendedName>
        <fullName evidence="6">Phospholipase</fullName>
        <ecNumber evidence="6">3.1.4.4</ecNumber>
    </recommendedName>
</protein>
<feature type="compositionally biased region" description="Basic and acidic residues" evidence="7">
    <location>
        <begin position="465"/>
        <end position="489"/>
    </location>
</feature>
<dbReference type="SUPFAM" id="SSF56024">
    <property type="entry name" value="Phospholipase D/nuclease"/>
    <property type="match status" value="2"/>
</dbReference>
<feature type="domain" description="PLD phosphodiesterase" evidence="9">
    <location>
        <begin position="855"/>
        <end position="882"/>
    </location>
</feature>
<accession>A0ABX8HYS0</accession>
<dbReference type="PANTHER" id="PTHR18896">
    <property type="entry name" value="PHOSPHOLIPASE D"/>
    <property type="match status" value="1"/>
</dbReference>
<proteinExistence type="inferred from homology"/>
<evidence type="ECO:0000256" key="3">
    <source>
        <dbReference type="ARBA" id="ARBA00022801"/>
    </source>
</evidence>
<feature type="compositionally biased region" description="Basic residues" evidence="7">
    <location>
        <begin position="1759"/>
        <end position="1783"/>
    </location>
</feature>
<keyword evidence="8" id="KW-0812">Transmembrane</keyword>
<feature type="compositionally biased region" description="Polar residues" evidence="7">
    <location>
        <begin position="1495"/>
        <end position="1505"/>
    </location>
</feature>
<keyword evidence="3 6" id="KW-0378">Hydrolase</keyword>
<dbReference type="Proteomes" id="UP000825434">
    <property type="component" value="Chromosome 1"/>
</dbReference>
<evidence type="ECO:0000256" key="5">
    <source>
        <dbReference type="ARBA" id="ARBA00023098"/>
    </source>
</evidence>
<feature type="compositionally biased region" description="Polar residues" evidence="7">
    <location>
        <begin position="1691"/>
        <end position="1707"/>
    </location>
</feature>
<feature type="region of interest" description="Disordered" evidence="7">
    <location>
        <begin position="145"/>
        <end position="299"/>
    </location>
</feature>
<dbReference type="CDD" id="cd01254">
    <property type="entry name" value="PH_PLD"/>
    <property type="match status" value="1"/>
</dbReference>
<feature type="region of interest" description="Disordered" evidence="7">
    <location>
        <begin position="1490"/>
        <end position="1511"/>
    </location>
</feature>
<keyword evidence="4 6" id="KW-0442">Lipid degradation</keyword>
<evidence type="ECO:0000256" key="2">
    <source>
        <dbReference type="ARBA" id="ARBA00022737"/>
    </source>
</evidence>
<feature type="compositionally biased region" description="Basic and acidic residues" evidence="7">
    <location>
        <begin position="231"/>
        <end position="248"/>
    </location>
</feature>
<dbReference type="PIRSF" id="PIRSF009376">
    <property type="entry name" value="Phospholipase_D_euk"/>
    <property type="match status" value="1"/>
</dbReference>
<dbReference type="Pfam" id="PF04892">
    <property type="entry name" value="VanZ"/>
    <property type="match status" value="1"/>
</dbReference>
<dbReference type="PANTHER" id="PTHR18896:SF76">
    <property type="entry name" value="PHOSPHOLIPASE"/>
    <property type="match status" value="1"/>
</dbReference>
<dbReference type="InterPro" id="IPR015679">
    <property type="entry name" value="PLipase_D_fam"/>
</dbReference>
<feature type="compositionally biased region" description="Basic and acidic residues" evidence="7">
    <location>
        <begin position="205"/>
        <end position="222"/>
    </location>
</feature>
<evidence type="ECO:0000256" key="4">
    <source>
        <dbReference type="ARBA" id="ARBA00022963"/>
    </source>
</evidence>
<evidence type="ECO:0000259" key="9">
    <source>
        <dbReference type="PROSITE" id="PS50035"/>
    </source>
</evidence>
<dbReference type="Gene3D" id="3.30.870.10">
    <property type="entry name" value="Endonuclease Chain A"/>
    <property type="match status" value="2"/>
</dbReference>
<evidence type="ECO:0000256" key="8">
    <source>
        <dbReference type="SAM" id="Phobius"/>
    </source>
</evidence>
<dbReference type="CDD" id="cd09141">
    <property type="entry name" value="PLDc_vPLD1_2_yPLD_like_2"/>
    <property type="match status" value="1"/>
</dbReference>
<name>A0ABX8HYS0_9ASCO</name>
<feature type="transmembrane region" description="Helical" evidence="8">
    <location>
        <begin position="33"/>
        <end position="49"/>
    </location>
</feature>
<evidence type="ECO:0000256" key="6">
    <source>
        <dbReference type="PIRNR" id="PIRNR009376"/>
    </source>
</evidence>
<dbReference type="EMBL" id="CP076661">
    <property type="protein sequence ID" value="QWU85821.1"/>
    <property type="molecule type" value="Genomic_DNA"/>
</dbReference>
<feature type="region of interest" description="Disordered" evidence="7">
    <location>
        <begin position="1332"/>
        <end position="1363"/>
    </location>
</feature>
<feature type="domain" description="PLD phosphodiesterase" evidence="9">
    <location>
        <begin position="1164"/>
        <end position="1191"/>
    </location>
</feature>
<feature type="compositionally biased region" description="Acidic residues" evidence="7">
    <location>
        <begin position="1719"/>
        <end position="1746"/>
    </location>
</feature>
<keyword evidence="8" id="KW-0472">Membrane</keyword>
<dbReference type="SMART" id="SM00155">
    <property type="entry name" value="PLDc"/>
    <property type="match status" value="2"/>
</dbReference>
<comment type="similarity">
    <text evidence="6">Belongs to the phospholipase D family.</text>
</comment>
<dbReference type="PROSITE" id="PS50035">
    <property type="entry name" value="PLD"/>
    <property type="match status" value="2"/>
</dbReference>
<feature type="transmembrane region" description="Helical" evidence="8">
    <location>
        <begin position="87"/>
        <end position="107"/>
    </location>
</feature>
<keyword evidence="11" id="KW-1185">Reference proteome</keyword>
<keyword evidence="8" id="KW-1133">Transmembrane helix</keyword>
<gene>
    <name evidence="10" type="ORF">CA3LBN_000039</name>
</gene>
<feature type="transmembrane region" description="Helical" evidence="8">
    <location>
        <begin position="56"/>
        <end position="75"/>
    </location>
</feature>
<dbReference type="CDD" id="cd09138">
    <property type="entry name" value="PLDc_vPLD1_2_yPLD_like_1"/>
    <property type="match status" value="1"/>
</dbReference>
<sequence length="1838" mass="210518">MVRVPILIAFCVTLLIAAYLGFGEVHFEHDKAVHFITFFILTLELWFLWDRLSARFASFLLMLVAAVISEFVQNTVNPNRVFDIKDIYANLAGSMFAFTLCILAQQLRRKDRRKRWMNTDIEMQPSARPVTPGSEEEVDGFVNQNNITTMSPPIASRPEEEDEGPLQVEGTKRSNSYKRPSQPISRPSNQDSPTIIGNAFGFFRGRQDPQEMRYSSEDEQQRYDAPYSGGSDHEAENGEAPEAVHEDTPEPQGEVPGASRSTIFRPNIFGRSTPEGHSSSKIGEGTVEDGKAPGNRPRGLFTIFRKKNKDRDRRTSALELEDGAIAEDDGEAETRERALVLLESLSLGTPAINLLASCLCEDEYGIARAPLLLTLLGLKVNDTSTTPLKRNRRFRIDLEYGVAPRRFKWSVERNAKDLLYLHSRLKLSAFRGSLKSDELPRYPVPPLFRRNDRSIMRQTNKRLTTRPDETLTPNRERTDAQTPTGDDRSILSGGTMRNPLAAIRSHLSMASAASSLENASPEQLQTFMKINQRYVADVQKYLYDLITLVALRPQSNRLFQFFEVSPISSLLSYETGFIGKQGVVHIGGTTKSQGWRVGHFKANDLKGMVDRRSEKWLLVRNSYVTYVSDINSTTPLEVFLIDSSFKITHKGPGLDQQERGSDSESDYEDHSIKITGDVSTPNHIHRNVFKHLKIVLENSERKLVIIPKSTREQRLWLHSIDKMVRQSIWSQPNRFHSFAPVRKNCYAQWFVDARDYFWAVSSAIEMAKDTVFIHDWWLSPELYLRRPANGNQQFRIDRLLQRKAQQGVKIFVIIYRNVGTTIPIDSLYTKHSILSLNQENIHVIRSPNQLLQNTYFWAHHEKICIIDQTMAFMGGIDLCYGRYDTPDHVLVDDTHVDFAHLDTETLTQEEFEAFNVFPGKDYSNTRVKDFSNLDKPYENMYDRSVVPRMPWHDIHMCTTGQPARDLSRHYVQRWNYLVRQKRPSRLTPLLTPPPDLTDEEVREMGLNGSCEVQMLRSAGNWSLGLKEHEQSIQDAYLKLIETSEHFVYIENQFFVTSCLIEGTVIENRIGDALVERIIRAFNEGKQWKAIILIPLVPGFESSVDKPDGSSVRVVMQCQYMSISRGPSCLFAKLRKYGIDPDNYIQFFSLRKWGCIGRDRNLVTEQLYIHAKTMVVDDKYAIIGSANINERSMRGLRDSEVAALVCDRETISSTMNGEKYTVGKFPHTLRLRLMREHLGIGVDVLDVVERKFDKFEKFAETEEGLKACTNDFKKPINRRISAVVELASREILNQPEGTARWKAHCKKFGLRSKPPLIPEDIKYEEGPKPALLPLSFNNRTGPHEANRGIRDKKKHSYDARVQHSDDHKRDVYGVGVDKYRTRLGQKARLDSARFIRDLAKEVFDQQPGAQFLPDLENVKAFLESDDSDYSADMTEENEELLTERNKERWVLLKRISYLQRIAVKESQQTAIERQKRIAAGLPPSIYDFGSVDGTPTAKSTTPAQETSNEDGITDAVEISNKKSDSPPVEEVDAANDAVELSNDYVPVVSLDEQQLREQVRQINVPGVDNVSAFIDPYGFEDPLDPDFYEDIWFENARRNTEIFRLVFHCQPDDDVVSWKDYKRFMRLEKAFKVAQETEARNRRERFRFDDNSTESNPEQAERRPSHARRSSQATIYMNDIPNERGGIFGDIPSSNNSSSTDLPRNNTKSKFKVNDRIDEGNEEDEDKFLDADDNENDADGDDEEESSESSGNGQPELKKAKTKQRQATRINRKRRAGTFSARRKAHAGEKIYDRESAERLLNEIHGHLVLFPADWLARELEGDNWFFNTDRIPPIEIYD</sequence>
<dbReference type="EC" id="3.1.4.4" evidence="6"/>
<dbReference type="InterPro" id="IPR001736">
    <property type="entry name" value="PLipase_D/transphosphatidylase"/>
</dbReference>
<evidence type="ECO:0000313" key="11">
    <source>
        <dbReference type="Proteomes" id="UP000825434"/>
    </source>
</evidence>
<dbReference type="InterPro" id="IPR006976">
    <property type="entry name" value="VanZ-like"/>
</dbReference>
<evidence type="ECO:0000313" key="10">
    <source>
        <dbReference type="EMBL" id="QWU85821.1"/>
    </source>
</evidence>
<feature type="compositionally biased region" description="Polar residues" evidence="7">
    <location>
        <begin position="173"/>
        <end position="195"/>
    </location>
</feature>